<dbReference type="FunFam" id="3.30.60.20:FF:000033">
    <property type="entry name" value="Rac GTPase-activating protein 1"/>
    <property type="match status" value="1"/>
</dbReference>
<evidence type="ECO:0000256" key="18">
    <source>
        <dbReference type="ARBA" id="ARBA00022833"/>
    </source>
</evidence>
<reference evidence="36" key="1">
    <citation type="submission" date="2025-08" db="UniProtKB">
        <authorList>
            <consortium name="Ensembl"/>
        </authorList>
    </citation>
    <scope>IDENTIFICATION</scope>
</reference>
<dbReference type="SUPFAM" id="SSF57889">
    <property type="entry name" value="Cysteine-rich domain"/>
    <property type="match status" value="1"/>
</dbReference>
<feature type="coiled-coil region" evidence="32">
    <location>
        <begin position="58"/>
        <end position="106"/>
    </location>
</feature>
<feature type="compositionally biased region" description="Basic residues" evidence="33">
    <location>
        <begin position="181"/>
        <end position="193"/>
    </location>
</feature>
<dbReference type="PANTHER" id="PTHR46199:SF5">
    <property type="entry name" value="RAC GTPASE-ACTIVATING PROTEIN 1"/>
    <property type="match status" value="1"/>
</dbReference>
<proteinExistence type="predicted"/>
<dbReference type="GO" id="GO:0008289">
    <property type="term" value="F:lipid binding"/>
    <property type="evidence" value="ECO:0007669"/>
    <property type="project" value="UniProtKB-KW"/>
</dbReference>
<dbReference type="GO" id="GO:0030496">
    <property type="term" value="C:midbody"/>
    <property type="evidence" value="ECO:0007669"/>
    <property type="project" value="UniProtKB-SubCell"/>
</dbReference>
<dbReference type="GO" id="GO:0008270">
    <property type="term" value="F:zinc ion binding"/>
    <property type="evidence" value="ECO:0007669"/>
    <property type="project" value="UniProtKB-KW"/>
</dbReference>
<feature type="domain" description="Phorbol-ester/DAG-type" evidence="34">
    <location>
        <begin position="294"/>
        <end position="343"/>
    </location>
</feature>
<evidence type="ECO:0000256" key="31">
    <source>
        <dbReference type="ARBA" id="ARBA00075869"/>
    </source>
</evidence>
<evidence type="ECO:0000256" key="28">
    <source>
        <dbReference type="ARBA" id="ARBA00023306"/>
    </source>
</evidence>
<evidence type="ECO:0000259" key="35">
    <source>
        <dbReference type="PROSITE" id="PS50238"/>
    </source>
</evidence>
<evidence type="ECO:0000256" key="10">
    <source>
        <dbReference type="ARBA" id="ARBA00022475"/>
    </source>
</evidence>
<evidence type="ECO:0000256" key="13">
    <source>
        <dbReference type="ARBA" id="ARBA00022553"/>
    </source>
</evidence>
<dbReference type="PANTHER" id="PTHR46199">
    <property type="entry name" value="RAC GTPASE-ACTIVATING PROTEIN 1"/>
    <property type="match status" value="1"/>
</dbReference>
<evidence type="ECO:0000256" key="27">
    <source>
        <dbReference type="ARBA" id="ARBA00023242"/>
    </source>
</evidence>
<dbReference type="Pfam" id="PF00130">
    <property type="entry name" value="C1_1"/>
    <property type="match status" value="1"/>
</dbReference>
<dbReference type="InterPro" id="IPR008936">
    <property type="entry name" value="Rho_GTPase_activation_prot"/>
</dbReference>
<feature type="region of interest" description="Disordered" evidence="33">
    <location>
        <begin position="262"/>
        <end position="293"/>
    </location>
</feature>
<keyword evidence="7" id="KW-0813">Transport</keyword>
<dbReference type="GO" id="GO:0005096">
    <property type="term" value="F:GTPase activator activity"/>
    <property type="evidence" value="ECO:0007669"/>
    <property type="project" value="UniProtKB-KW"/>
</dbReference>
<keyword evidence="11" id="KW-0963">Cytoplasm</keyword>
<evidence type="ECO:0000256" key="2">
    <source>
        <dbReference type="ARBA" id="ARBA00004186"/>
    </source>
</evidence>
<dbReference type="GO" id="GO:0051256">
    <property type="term" value="P:mitotic spindle midzone assembly"/>
    <property type="evidence" value="ECO:0007669"/>
    <property type="project" value="TreeGrafter"/>
</dbReference>
<keyword evidence="22 32" id="KW-0175">Coiled coil</keyword>
<keyword evidence="9" id="KW-0217">Developmental protein</keyword>
<evidence type="ECO:0000256" key="17">
    <source>
        <dbReference type="ARBA" id="ARBA00022782"/>
    </source>
</evidence>
<keyword evidence="21" id="KW-0007">Acetylation</keyword>
<evidence type="ECO:0000256" key="1">
    <source>
        <dbReference type="ARBA" id="ARBA00004123"/>
    </source>
</evidence>
<dbReference type="Proteomes" id="UP000694383">
    <property type="component" value="Unplaced"/>
</dbReference>
<evidence type="ECO:0000256" key="8">
    <source>
        <dbReference type="ARBA" id="ARBA00022468"/>
    </source>
</evidence>
<dbReference type="GO" id="GO:0007283">
    <property type="term" value="P:spermatogenesis"/>
    <property type="evidence" value="ECO:0007669"/>
    <property type="project" value="UniProtKB-KW"/>
</dbReference>
<dbReference type="FunFam" id="1.10.555.10:FF:000034">
    <property type="entry name" value="Rac GTPase-activating protein 1"/>
    <property type="match status" value="1"/>
</dbReference>
<keyword evidence="37" id="KW-1185">Reference proteome</keyword>
<evidence type="ECO:0000256" key="14">
    <source>
        <dbReference type="ARBA" id="ARBA00022618"/>
    </source>
</evidence>
<dbReference type="GO" id="GO:0032154">
    <property type="term" value="C:cleavage furrow"/>
    <property type="evidence" value="ECO:0007669"/>
    <property type="project" value="UniProtKB-SubCell"/>
</dbReference>
<evidence type="ECO:0000256" key="25">
    <source>
        <dbReference type="ARBA" id="ARBA00023136"/>
    </source>
</evidence>
<keyword evidence="14" id="KW-0132">Cell division</keyword>
<keyword evidence="10" id="KW-1003">Cell membrane</keyword>
<keyword evidence="23" id="KW-0406">Ion transport</keyword>
<keyword evidence="20" id="KW-0744">Spermatogenesis</keyword>
<evidence type="ECO:0000256" key="32">
    <source>
        <dbReference type="SAM" id="Coils"/>
    </source>
</evidence>
<comment type="subcellular location">
    <subcellularLocation>
        <location evidence="5">Cell membrane</location>
        <topology evidence="5">Peripheral membrane protein</topology>
        <orientation evidence="5">Cytoplasmic side</orientation>
    </subcellularLocation>
    <subcellularLocation>
        <location evidence="6">Cleavage furrow</location>
    </subcellularLocation>
    <subcellularLocation>
        <location evidence="2">Cytoplasm</location>
        <location evidence="2">Cytoskeleton</location>
        <location evidence="2">Spindle</location>
    </subcellularLocation>
    <subcellularLocation>
        <location evidence="4">Cytoplasmic vesicle</location>
        <location evidence="4">Secretory vesicle</location>
        <location evidence="4">Acrosome</location>
    </subcellularLocation>
    <subcellularLocation>
        <location evidence="3">Midbody</location>
    </subcellularLocation>
    <subcellularLocation>
        <location evidence="1">Nucleus</location>
    </subcellularLocation>
</comment>
<dbReference type="GO" id="GO:0007266">
    <property type="term" value="P:Rho protein signal transduction"/>
    <property type="evidence" value="ECO:0007669"/>
    <property type="project" value="TreeGrafter"/>
</dbReference>
<dbReference type="CDD" id="cd20821">
    <property type="entry name" value="C1_MgcRacGAP"/>
    <property type="match status" value="1"/>
</dbReference>
<keyword evidence="17" id="KW-0221">Differentiation</keyword>
<dbReference type="GO" id="GO:0097149">
    <property type="term" value="C:centralspindlin complex"/>
    <property type="evidence" value="ECO:0007669"/>
    <property type="project" value="TreeGrafter"/>
</dbReference>
<keyword evidence="28" id="KW-0131">Cell cycle</keyword>
<evidence type="ECO:0000256" key="20">
    <source>
        <dbReference type="ARBA" id="ARBA00022871"/>
    </source>
</evidence>
<feature type="domain" description="Rho-GAP" evidence="35">
    <location>
        <begin position="357"/>
        <end position="547"/>
    </location>
</feature>
<evidence type="ECO:0000256" key="6">
    <source>
        <dbReference type="ARBA" id="ARBA00004626"/>
    </source>
</evidence>
<keyword evidence="8" id="KW-0343">GTPase activation</keyword>
<keyword evidence="13" id="KW-0597">Phosphoprotein</keyword>
<keyword evidence="24" id="KW-0446">Lipid-binding</keyword>
<evidence type="ECO:0000256" key="26">
    <source>
        <dbReference type="ARBA" id="ARBA00023212"/>
    </source>
</evidence>
<organism evidence="36 37">
    <name type="scientific">Oryzias sinensis</name>
    <name type="common">Chinese medaka</name>
    <dbReference type="NCBI Taxonomy" id="183150"/>
    <lineage>
        <taxon>Eukaryota</taxon>
        <taxon>Metazoa</taxon>
        <taxon>Chordata</taxon>
        <taxon>Craniata</taxon>
        <taxon>Vertebrata</taxon>
        <taxon>Euteleostomi</taxon>
        <taxon>Actinopterygii</taxon>
        <taxon>Neopterygii</taxon>
        <taxon>Teleostei</taxon>
        <taxon>Neoteleostei</taxon>
        <taxon>Acanthomorphata</taxon>
        <taxon>Ovalentaria</taxon>
        <taxon>Atherinomorphae</taxon>
        <taxon>Beloniformes</taxon>
        <taxon>Adrianichthyidae</taxon>
        <taxon>Oryziinae</taxon>
        <taxon>Oryzias</taxon>
    </lineage>
</organism>
<dbReference type="AlphaFoldDB" id="A0A8C8E068"/>
<dbReference type="SUPFAM" id="SSF48350">
    <property type="entry name" value="GTPase activation domain, GAP"/>
    <property type="match status" value="1"/>
</dbReference>
<accession>A0A8C8E068</accession>
<dbReference type="GO" id="GO:0000281">
    <property type="term" value="P:mitotic cytokinesis"/>
    <property type="evidence" value="ECO:0007669"/>
    <property type="project" value="TreeGrafter"/>
</dbReference>
<dbReference type="InterPro" id="IPR002219">
    <property type="entry name" value="PKC_DAG/PE"/>
</dbReference>
<dbReference type="SMART" id="SM00324">
    <property type="entry name" value="RhoGAP"/>
    <property type="match status" value="1"/>
</dbReference>
<keyword evidence="26" id="KW-0206">Cytoskeleton</keyword>
<dbReference type="GO" id="GO:0001669">
    <property type="term" value="C:acrosomal vesicle"/>
    <property type="evidence" value="ECO:0007669"/>
    <property type="project" value="UniProtKB-SubCell"/>
</dbReference>
<evidence type="ECO:0000256" key="12">
    <source>
        <dbReference type="ARBA" id="ARBA00022499"/>
    </source>
</evidence>
<dbReference type="GeneTree" id="ENSGT00940000154610"/>
<keyword evidence="25" id="KW-0472">Membrane</keyword>
<reference evidence="36" key="2">
    <citation type="submission" date="2025-09" db="UniProtKB">
        <authorList>
            <consortium name="Ensembl"/>
        </authorList>
    </citation>
    <scope>IDENTIFICATION</scope>
</reference>
<evidence type="ECO:0000256" key="29">
    <source>
        <dbReference type="ARBA" id="ARBA00023329"/>
    </source>
</evidence>
<feature type="region of interest" description="Disordered" evidence="33">
    <location>
        <begin position="180"/>
        <end position="217"/>
    </location>
</feature>
<keyword evidence="18" id="KW-0862">Zinc</keyword>
<keyword evidence="29" id="KW-0968">Cytoplasmic vesicle</keyword>
<sequence>MESSVMNLNNQFQSLRAQVEALNESVEPQFLQMAVHFEECRKKWLLVGDELGSCKEMLAKAETERGALEVRLKHARNQVDVEIRRRQKAEAVYEKLERQLQLIRDLLVSENNGSSVHLSEEQRSALAFLSAHSQAAQGAKTNLNGSRRLTRIEESGSLLSDISYDQTDESLDWDSSAMKNVRLRKRPKRRSSRKHSEGPPLAAKKSRSTGRTSEKVNESIVAKTTITTNGGVVEAVSTIEAVPYWTRGRKRSEALLFGHTSTTDQSDTVSEGSGTLVPSLTAPPKPLRARGGKKHNFIPKTVIKSEFCGPCGRRTKFGKLYLRCQDCRVVAHPECRDLCPLPCNPPAVATPIRNTEATLADFAPATPPMIPPLILYCIKEIERRGLHEVGLYRVSGHERAVKELKEKLVRGKTLPSLNKVEDINVVAGVLKDFLRNLPEPLLTFRLNKVFMEAAEIQDDGNCLAMLYQTISELPQPNRDTLAFLVIHLHKVARSVDTKMDIQNLARVFGPTLVGHAVPDPDPMTILHDTSRQPKVVELLMSIPESYWRRFAYPDVADMDSSHQPDSPKHKVSILGPVTTPEHQTITKTPSSGSLSQRMMQTLSSTSFFGSKSKATSAPHRQGNFFTSPQLNNFVSRISQQKTAELQLHEQEINQVLVFTFPSPASEHGRGDGALRLHFYNGHD</sequence>
<evidence type="ECO:0000256" key="21">
    <source>
        <dbReference type="ARBA" id="ARBA00022990"/>
    </source>
</evidence>
<evidence type="ECO:0000256" key="16">
    <source>
        <dbReference type="ARBA" id="ARBA00022771"/>
    </source>
</evidence>
<dbReference type="PROSITE" id="PS50081">
    <property type="entry name" value="ZF_DAG_PE_2"/>
    <property type="match status" value="1"/>
</dbReference>
<keyword evidence="27" id="KW-0539">Nucleus</keyword>
<dbReference type="Ensembl" id="ENSOSIT00000045623.1">
    <property type="protein sequence ID" value="ENSOSIP00000043351.1"/>
    <property type="gene ID" value="ENSOSIG00000020810.1"/>
</dbReference>
<dbReference type="InterPro" id="IPR000198">
    <property type="entry name" value="RhoGAP_dom"/>
</dbReference>
<evidence type="ECO:0000256" key="30">
    <source>
        <dbReference type="ARBA" id="ARBA00067896"/>
    </source>
</evidence>
<evidence type="ECO:0000256" key="24">
    <source>
        <dbReference type="ARBA" id="ARBA00023121"/>
    </source>
</evidence>
<dbReference type="GO" id="GO:0005634">
    <property type="term" value="C:nucleus"/>
    <property type="evidence" value="ECO:0007669"/>
    <property type="project" value="UniProtKB-SubCell"/>
</dbReference>
<evidence type="ECO:0000313" key="36">
    <source>
        <dbReference type="Ensembl" id="ENSOSIP00000043351.1"/>
    </source>
</evidence>
<dbReference type="GO" id="GO:0030154">
    <property type="term" value="P:cell differentiation"/>
    <property type="evidence" value="ECO:0007669"/>
    <property type="project" value="UniProtKB-KW"/>
</dbReference>
<dbReference type="Gene3D" id="3.30.60.20">
    <property type="match status" value="1"/>
</dbReference>
<evidence type="ECO:0000256" key="3">
    <source>
        <dbReference type="ARBA" id="ARBA00004214"/>
    </source>
</evidence>
<evidence type="ECO:0000256" key="33">
    <source>
        <dbReference type="SAM" id="MobiDB-lite"/>
    </source>
</evidence>
<dbReference type="GO" id="GO:0006811">
    <property type="term" value="P:monoatomic ion transport"/>
    <property type="evidence" value="ECO:0007669"/>
    <property type="project" value="UniProtKB-KW"/>
</dbReference>
<protein>
    <recommendedName>
        <fullName evidence="30">Rac GTPase-activating protein 1</fullName>
    </recommendedName>
    <alternativeName>
        <fullName evidence="31">Male germ cell RacGap</fullName>
    </alternativeName>
</protein>
<evidence type="ECO:0000256" key="9">
    <source>
        <dbReference type="ARBA" id="ARBA00022473"/>
    </source>
</evidence>
<dbReference type="CDD" id="cd04382">
    <property type="entry name" value="RhoGAP_MgcRacGAP"/>
    <property type="match status" value="1"/>
</dbReference>
<dbReference type="GO" id="GO:0051233">
    <property type="term" value="C:spindle midzone"/>
    <property type="evidence" value="ECO:0007669"/>
    <property type="project" value="TreeGrafter"/>
</dbReference>
<keyword evidence="12" id="KW-1017">Isopeptide bond</keyword>
<evidence type="ECO:0000313" key="37">
    <source>
        <dbReference type="Proteomes" id="UP000694383"/>
    </source>
</evidence>
<keyword evidence="15" id="KW-0479">Metal-binding</keyword>
<evidence type="ECO:0000256" key="11">
    <source>
        <dbReference type="ARBA" id="ARBA00022490"/>
    </source>
</evidence>
<evidence type="ECO:0000256" key="5">
    <source>
        <dbReference type="ARBA" id="ARBA00004413"/>
    </source>
</evidence>
<dbReference type="InterPro" id="IPR046349">
    <property type="entry name" value="C1-like_sf"/>
</dbReference>
<evidence type="ECO:0000256" key="15">
    <source>
        <dbReference type="ARBA" id="ARBA00022723"/>
    </source>
</evidence>
<evidence type="ECO:0000256" key="4">
    <source>
        <dbReference type="ARBA" id="ARBA00004218"/>
    </source>
</evidence>
<keyword evidence="16" id="KW-0863">Zinc-finger</keyword>
<evidence type="ECO:0000256" key="19">
    <source>
        <dbReference type="ARBA" id="ARBA00022843"/>
    </source>
</evidence>
<dbReference type="PROSITE" id="PS50238">
    <property type="entry name" value="RHOGAP"/>
    <property type="match status" value="1"/>
</dbReference>
<dbReference type="Gene3D" id="1.10.555.10">
    <property type="entry name" value="Rho GTPase activation protein"/>
    <property type="match status" value="1"/>
</dbReference>
<evidence type="ECO:0000256" key="23">
    <source>
        <dbReference type="ARBA" id="ARBA00023065"/>
    </source>
</evidence>
<evidence type="ECO:0000256" key="7">
    <source>
        <dbReference type="ARBA" id="ARBA00022448"/>
    </source>
</evidence>
<keyword evidence="19" id="KW-0832">Ubl conjugation</keyword>
<dbReference type="SMART" id="SM00109">
    <property type="entry name" value="C1"/>
    <property type="match status" value="1"/>
</dbReference>
<feature type="compositionally biased region" description="Polar residues" evidence="33">
    <location>
        <begin position="262"/>
        <end position="278"/>
    </location>
</feature>
<name>A0A8C8E068_9TELE</name>
<evidence type="ECO:0000259" key="34">
    <source>
        <dbReference type="PROSITE" id="PS50081"/>
    </source>
</evidence>
<evidence type="ECO:0000256" key="22">
    <source>
        <dbReference type="ARBA" id="ARBA00023054"/>
    </source>
</evidence>
<dbReference type="Pfam" id="PF00620">
    <property type="entry name" value="RhoGAP"/>
    <property type="match status" value="1"/>
</dbReference>